<name>A0ABW4PQL1_9ACTN</name>
<proteinExistence type="predicted"/>
<dbReference type="RefSeq" id="WP_380903389.1">
    <property type="nucleotide sequence ID" value="NZ_JBHUFU010000015.1"/>
</dbReference>
<evidence type="ECO:0000313" key="1">
    <source>
        <dbReference type="EMBL" id="MFD1832462.1"/>
    </source>
</evidence>
<keyword evidence="2" id="KW-1185">Reference proteome</keyword>
<comment type="caution">
    <text evidence="1">The sequence shown here is derived from an EMBL/GenBank/DDBJ whole genome shotgun (WGS) entry which is preliminary data.</text>
</comment>
<evidence type="ECO:0000313" key="2">
    <source>
        <dbReference type="Proteomes" id="UP001597365"/>
    </source>
</evidence>
<sequence length="74" mass="8226">MTGRTMTREEALLLVRRLLEGDYADEAEGDALVDGFERGLVCPHVGDYIHCDRGPETTADEVVDRALAYRSTAR</sequence>
<accession>A0ABW4PQL1</accession>
<gene>
    <name evidence="1" type="ORF">ACFSJS_22850</name>
</gene>
<dbReference type="Proteomes" id="UP001597365">
    <property type="component" value="Unassembled WGS sequence"/>
</dbReference>
<dbReference type="EMBL" id="JBHUFU010000015">
    <property type="protein sequence ID" value="MFD1832462.1"/>
    <property type="molecule type" value="Genomic_DNA"/>
</dbReference>
<organism evidence="1 2">
    <name type="scientific">Streptomyces desertarenae</name>
    <dbReference type="NCBI Taxonomy" id="2666184"/>
    <lineage>
        <taxon>Bacteria</taxon>
        <taxon>Bacillati</taxon>
        <taxon>Actinomycetota</taxon>
        <taxon>Actinomycetes</taxon>
        <taxon>Kitasatosporales</taxon>
        <taxon>Streptomycetaceae</taxon>
        <taxon>Streptomyces</taxon>
    </lineage>
</organism>
<protein>
    <submittedName>
        <fullName evidence="1">E9imm peptide</fullName>
    </submittedName>
</protein>
<reference evidence="2" key="1">
    <citation type="journal article" date="2019" name="Int. J. Syst. Evol. Microbiol.">
        <title>The Global Catalogue of Microorganisms (GCM) 10K type strain sequencing project: providing services to taxonomists for standard genome sequencing and annotation.</title>
        <authorList>
            <consortium name="The Broad Institute Genomics Platform"/>
            <consortium name="The Broad Institute Genome Sequencing Center for Infectious Disease"/>
            <person name="Wu L."/>
            <person name="Ma J."/>
        </authorList>
    </citation>
    <scope>NUCLEOTIDE SEQUENCE [LARGE SCALE GENOMIC DNA]</scope>
    <source>
        <strain evidence="2">CGMCC 4.7455</strain>
    </source>
</reference>